<evidence type="ECO:0000313" key="2">
    <source>
        <dbReference type="Proteomes" id="UP000320593"/>
    </source>
</evidence>
<dbReference type="RefSeq" id="WP_208994880.1">
    <property type="nucleotide sequence ID" value="NZ_SMLY01000087.1"/>
</dbReference>
<dbReference type="AlphaFoldDB" id="A0A562THS5"/>
<protein>
    <submittedName>
        <fullName evidence="1">Uncharacterized protein</fullName>
    </submittedName>
</protein>
<sequence>MMSEHNLQVVPEDTLTSYSTAPLAAAIRRALDVVTSETVALRENPSTNLQSFEYRKSQALLDLTRARQAIPADALDSDIEDLLYQLRLALDDNMSLLSRHLNAVGEIAEMLAEAILEADSDGTYQQPIPEPVDD</sequence>
<name>A0A562THS5_9HYPH</name>
<dbReference type="Proteomes" id="UP000320593">
    <property type="component" value="Unassembled WGS sequence"/>
</dbReference>
<dbReference type="EMBL" id="VLLF01000001">
    <property type="protein sequence ID" value="TWI92913.1"/>
    <property type="molecule type" value="Genomic_DNA"/>
</dbReference>
<keyword evidence="2" id="KW-1185">Reference proteome</keyword>
<evidence type="ECO:0000313" key="1">
    <source>
        <dbReference type="EMBL" id="TWI92913.1"/>
    </source>
</evidence>
<accession>A0A562THS5</accession>
<proteinExistence type="predicted"/>
<comment type="caution">
    <text evidence="1">The sequence shown here is derived from an EMBL/GenBank/DDBJ whole genome shotgun (WGS) entry which is preliminary data.</text>
</comment>
<reference evidence="1 2" key="1">
    <citation type="submission" date="2019-07" db="EMBL/GenBank/DDBJ databases">
        <title>Genomic Encyclopedia of Archaeal and Bacterial Type Strains, Phase II (KMG-II): from individual species to whole genera.</title>
        <authorList>
            <person name="Goeker M."/>
        </authorList>
    </citation>
    <scope>NUCLEOTIDE SEQUENCE [LARGE SCALE GENOMIC DNA]</scope>
    <source>
        <strain evidence="1 2">ATCC BAA-252</strain>
    </source>
</reference>
<gene>
    <name evidence="1" type="ORF">JM93_00465</name>
</gene>
<organism evidence="1 2">
    <name type="scientific">Roseibium hamelinense</name>
    <dbReference type="NCBI Taxonomy" id="150831"/>
    <lineage>
        <taxon>Bacteria</taxon>
        <taxon>Pseudomonadati</taxon>
        <taxon>Pseudomonadota</taxon>
        <taxon>Alphaproteobacteria</taxon>
        <taxon>Hyphomicrobiales</taxon>
        <taxon>Stappiaceae</taxon>
        <taxon>Roseibium</taxon>
    </lineage>
</organism>